<reference evidence="2 3" key="1">
    <citation type="journal article" date="2018" name="Proc. R. Soc. B">
        <title>A non-coding region near Follistatin controls head colour polymorphism in the Gouldian finch.</title>
        <authorList>
            <person name="Toomey M.B."/>
            <person name="Marques C.I."/>
            <person name="Andrade P."/>
            <person name="Araujo P.M."/>
            <person name="Sabatino S."/>
            <person name="Gazda M.A."/>
            <person name="Afonso S."/>
            <person name="Lopes R.J."/>
            <person name="Corbo J.C."/>
            <person name="Carneiro M."/>
        </authorList>
    </citation>
    <scope>NUCLEOTIDE SEQUENCE [LARGE SCALE GENOMIC DNA]</scope>
    <source>
        <strain evidence="2">Red01</strain>
        <tissue evidence="2">Muscle</tissue>
    </source>
</reference>
<dbReference type="AlphaFoldDB" id="A0A3L8Q605"/>
<proteinExistence type="predicted"/>
<dbReference type="Proteomes" id="UP000276834">
    <property type="component" value="Unassembled WGS sequence"/>
</dbReference>
<accession>A0A3L8Q605</accession>
<gene>
    <name evidence="2" type="ORF">DV515_00018980</name>
</gene>
<protein>
    <submittedName>
        <fullName evidence="2">Uncharacterized protein</fullName>
    </submittedName>
</protein>
<evidence type="ECO:0000256" key="1">
    <source>
        <dbReference type="SAM" id="MobiDB-lite"/>
    </source>
</evidence>
<dbReference type="OrthoDB" id="10250935at2759"/>
<organism evidence="2 3">
    <name type="scientific">Chloebia gouldiae</name>
    <name type="common">Gouldian finch</name>
    <name type="synonym">Erythrura gouldiae</name>
    <dbReference type="NCBI Taxonomy" id="44316"/>
    <lineage>
        <taxon>Eukaryota</taxon>
        <taxon>Metazoa</taxon>
        <taxon>Chordata</taxon>
        <taxon>Craniata</taxon>
        <taxon>Vertebrata</taxon>
        <taxon>Euteleostomi</taxon>
        <taxon>Archelosauria</taxon>
        <taxon>Archosauria</taxon>
        <taxon>Dinosauria</taxon>
        <taxon>Saurischia</taxon>
        <taxon>Theropoda</taxon>
        <taxon>Coelurosauria</taxon>
        <taxon>Aves</taxon>
        <taxon>Neognathae</taxon>
        <taxon>Neoaves</taxon>
        <taxon>Telluraves</taxon>
        <taxon>Australaves</taxon>
        <taxon>Passeriformes</taxon>
        <taxon>Passeroidea</taxon>
        <taxon>Passeridae</taxon>
        <taxon>Chloebia</taxon>
    </lineage>
</organism>
<feature type="non-terminal residue" evidence="2">
    <location>
        <position position="1"/>
    </location>
</feature>
<comment type="caution">
    <text evidence="2">The sequence shown here is derived from an EMBL/GenBank/DDBJ whole genome shotgun (WGS) entry which is preliminary data.</text>
</comment>
<evidence type="ECO:0000313" key="2">
    <source>
        <dbReference type="EMBL" id="RLV62751.1"/>
    </source>
</evidence>
<sequence>APWSLPSPRGHPNPEGRGSELPSRICPAPEAPDIPEVEVALENNLEEDPAHPKPQSISPSLEEIHVEQPVPLCCWASRPLPAVDRGSQVSPKIMKLECDHEPGPSHPKFQWEFQTQPGPSAAPHNCARAGDAEGGSIIICSSDDSDEDTVVVTVTPEPC</sequence>
<dbReference type="EMBL" id="QUSF01005445">
    <property type="protein sequence ID" value="RLV62751.1"/>
    <property type="molecule type" value="Genomic_DNA"/>
</dbReference>
<name>A0A3L8Q605_CHLGU</name>
<keyword evidence="3" id="KW-1185">Reference proteome</keyword>
<feature type="region of interest" description="Disordered" evidence="1">
    <location>
        <begin position="1"/>
        <end position="58"/>
    </location>
</feature>
<evidence type="ECO:0000313" key="3">
    <source>
        <dbReference type="Proteomes" id="UP000276834"/>
    </source>
</evidence>